<evidence type="ECO:0000313" key="2">
    <source>
        <dbReference type="Proteomes" id="UP000823674"/>
    </source>
</evidence>
<organism evidence="1 2">
    <name type="scientific">Brassica rapa subsp. trilocularis</name>
    <dbReference type="NCBI Taxonomy" id="1813537"/>
    <lineage>
        <taxon>Eukaryota</taxon>
        <taxon>Viridiplantae</taxon>
        <taxon>Streptophyta</taxon>
        <taxon>Embryophyta</taxon>
        <taxon>Tracheophyta</taxon>
        <taxon>Spermatophyta</taxon>
        <taxon>Magnoliopsida</taxon>
        <taxon>eudicotyledons</taxon>
        <taxon>Gunneridae</taxon>
        <taxon>Pentapetalae</taxon>
        <taxon>rosids</taxon>
        <taxon>malvids</taxon>
        <taxon>Brassicales</taxon>
        <taxon>Brassicaceae</taxon>
        <taxon>Brassiceae</taxon>
        <taxon>Brassica</taxon>
    </lineage>
</organism>
<reference evidence="1 2" key="1">
    <citation type="submission" date="2021-03" db="EMBL/GenBank/DDBJ databases">
        <authorList>
            <person name="King G.J."/>
            <person name="Bancroft I."/>
            <person name="Baten A."/>
            <person name="Bloomfield J."/>
            <person name="Borpatragohain P."/>
            <person name="He Z."/>
            <person name="Irish N."/>
            <person name="Irwin J."/>
            <person name="Liu K."/>
            <person name="Mauleon R.P."/>
            <person name="Moore J."/>
            <person name="Morris R."/>
            <person name="Ostergaard L."/>
            <person name="Wang B."/>
            <person name="Wells R."/>
        </authorList>
    </citation>
    <scope>NUCLEOTIDE SEQUENCE [LARGE SCALE GENOMIC DNA]</scope>
    <source>
        <strain evidence="1">R-o-18</strain>
        <tissue evidence="1">Leaf</tissue>
    </source>
</reference>
<accession>A0ABQ7LFR9</accession>
<keyword evidence="2" id="KW-1185">Reference proteome</keyword>
<proteinExistence type="predicted"/>
<evidence type="ECO:0000313" key="1">
    <source>
        <dbReference type="EMBL" id="KAG5385077.1"/>
    </source>
</evidence>
<sequence>MVEIDKSEFGAKFFEIQVSSVHQNGRKNNIRVARGSKRCQKGQNGGTDWEARGSSMYVICMGEWICVQGSTGCCNTCNWYTQQPCGARGVALHTTTACGPPCVHCVSSRMRAGSCGLNMVDRVS</sequence>
<name>A0ABQ7LFR9_BRACM</name>
<gene>
    <name evidence="1" type="primary">A09p046960.1_BraROA</name>
    <name evidence="1" type="ORF">IGI04_036547</name>
</gene>
<dbReference type="Proteomes" id="UP000823674">
    <property type="component" value="Chromosome A09"/>
</dbReference>
<dbReference type="EMBL" id="JADBGQ010000008">
    <property type="protein sequence ID" value="KAG5385077.1"/>
    <property type="molecule type" value="Genomic_DNA"/>
</dbReference>
<protein>
    <submittedName>
        <fullName evidence="1">Uncharacterized protein</fullName>
    </submittedName>
</protein>
<comment type="caution">
    <text evidence="1">The sequence shown here is derived from an EMBL/GenBank/DDBJ whole genome shotgun (WGS) entry which is preliminary data.</text>
</comment>